<sequence>MWRRFFSRCSATVFYFRPGDRCIFHPWRSIPINRTSPTSPSTPISALVRAVSRRLLATWLSGRGGLGATKSLRNATKLSVERAGTVIDSPRVGRASCGRPEKKKSDQEAASLPRRKQEKKGAATTTAASITRPDAHGIVPVLCTMAGLAEESWDETGNRRRQPQSTGASCRRDGRRGENTRMIACSRQSADLARTEAHLPVIRSETARCFADPCIVTSLVYFIVPHSASIVRRLCTPTNTEILRYCAEATQLPAYTEIKAITFELIELSMFQLVEGRKVYEIESLYPRVFRFTNPTKVQSHKQLYAVHMSYGPLYSDNTLKRLFP</sequence>
<gene>
    <name evidence="2" type="ORF">WN51_12149</name>
</gene>
<feature type="region of interest" description="Disordered" evidence="1">
    <location>
        <begin position="152"/>
        <end position="175"/>
    </location>
</feature>
<protein>
    <submittedName>
        <fullName evidence="2">Uncharacterized protein</fullName>
    </submittedName>
</protein>
<proteinExistence type="predicted"/>
<reference evidence="2 3" key="1">
    <citation type="submission" date="2015-07" db="EMBL/GenBank/DDBJ databases">
        <title>The genome of Melipona quadrifasciata.</title>
        <authorList>
            <person name="Pan H."/>
            <person name="Kapheim K."/>
        </authorList>
    </citation>
    <scope>NUCLEOTIDE SEQUENCE [LARGE SCALE GENOMIC DNA]</scope>
    <source>
        <strain evidence="2">0111107301</strain>
        <tissue evidence="2">Whole body</tissue>
    </source>
</reference>
<dbReference type="OrthoDB" id="10494194at2759"/>
<organism evidence="2 3">
    <name type="scientific">Melipona quadrifasciata</name>
    <dbReference type="NCBI Taxonomy" id="166423"/>
    <lineage>
        <taxon>Eukaryota</taxon>
        <taxon>Metazoa</taxon>
        <taxon>Ecdysozoa</taxon>
        <taxon>Arthropoda</taxon>
        <taxon>Hexapoda</taxon>
        <taxon>Insecta</taxon>
        <taxon>Pterygota</taxon>
        <taxon>Neoptera</taxon>
        <taxon>Endopterygota</taxon>
        <taxon>Hymenoptera</taxon>
        <taxon>Apocrita</taxon>
        <taxon>Aculeata</taxon>
        <taxon>Apoidea</taxon>
        <taxon>Anthophila</taxon>
        <taxon>Apidae</taxon>
        <taxon>Melipona</taxon>
    </lineage>
</organism>
<feature type="region of interest" description="Disordered" evidence="1">
    <location>
        <begin position="89"/>
        <end position="131"/>
    </location>
</feature>
<keyword evidence="3" id="KW-1185">Reference proteome</keyword>
<accession>A0A0N0BHM9</accession>
<dbReference type="Proteomes" id="UP000053105">
    <property type="component" value="Unassembled WGS sequence"/>
</dbReference>
<name>A0A0N0BHM9_9HYME</name>
<dbReference type="AlphaFoldDB" id="A0A0N0BHM9"/>
<evidence type="ECO:0000256" key="1">
    <source>
        <dbReference type="SAM" id="MobiDB-lite"/>
    </source>
</evidence>
<evidence type="ECO:0000313" key="2">
    <source>
        <dbReference type="EMBL" id="KOX76468.1"/>
    </source>
</evidence>
<dbReference type="EMBL" id="KQ435748">
    <property type="protein sequence ID" value="KOX76468.1"/>
    <property type="molecule type" value="Genomic_DNA"/>
</dbReference>
<evidence type="ECO:0000313" key="3">
    <source>
        <dbReference type="Proteomes" id="UP000053105"/>
    </source>
</evidence>